<evidence type="ECO:0000313" key="2">
    <source>
        <dbReference type="EMBL" id="GFT86258.1"/>
    </source>
</evidence>
<evidence type="ECO:0000256" key="1">
    <source>
        <dbReference type="SAM" id="SignalP"/>
    </source>
</evidence>
<comment type="caution">
    <text evidence="2">The sequence shown here is derived from an EMBL/GenBank/DDBJ whole genome shotgun (WGS) entry which is preliminary data.</text>
</comment>
<proteinExistence type="predicted"/>
<dbReference type="Proteomes" id="UP000887013">
    <property type="component" value="Unassembled WGS sequence"/>
</dbReference>
<reference evidence="2" key="1">
    <citation type="submission" date="2020-08" db="EMBL/GenBank/DDBJ databases">
        <title>Multicomponent nature underlies the extraordinary mechanical properties of spider dragline silk.</title>
        <authorList>
            <person name="Kono N."/>
            <person name="Nakamura H."/>
            <person name="Mori M."/>
            <person name="Yoshida Y."/>
            <person name="Ohtoshi R."/>
            <person name="Malay A.D."/>
            <person name="Moran D.A.P."/>
            <person name="Tomita M."/>
            <person name="Numata K."/>
            <person name="Arakawa K."/>
        </authorList>
    </citation>
    <scope>NUCLEOTIDE SEQUENCE</scope>
</reference>
<organism evidence="2 3">
    <name type="scientific">Nephila pilipes</name>
    <name type="common">Giant wood spider</name>
    <name type="synonym">Nephila maculata</name>
    <dbReference type="NCBI Taxonomy" id="299642"/>
    <lineage>
        <taxon>Eukaryota</taxon>
        <taxon>Metazoa</taxon>
        <taxon>Ecdysozoa</taxon>
        <taxon>Arthropoda</taxon>
        <taxon>Chelicerata</taxon>
        <taxon>Arachnida</taxon>
        <taxon>Araneae</taxon>
        <taxon>Araneomorphae</taxon>
        <taxon>Entelegynae</taxon>
        <taxon>Araneoidea</taxon>
        <taxon>Nephilidae</taxon>
        <taxon>Nephila</taxon>
    </lineage>
</organism>
<feature type="signal peptide" evidence="1">
    <location>
        <begin position="1"/>
        <end position="23"/>
    </location>
</feature>
<sequence length="83" mass="9124">MEFVRALKNVTFTLLIIIVCTDGLQMCKQELKDCEGESCVKLGHAIVGNSESTLRYGVSPKIVTNPIDGHLESLAFTVKEDQP</sequence>
<keyword evidence="3" id="KW-1185">Reference proteome</keyword>
<evidence type="ECO:0000313" key="3">
    <source>
        <dbReference type="Proteomes" id="UP000887013"/>
    </source>
</evidence>
<dbReference type="EMBL" id="BMAW01119744">
    <property type="protein sequence ID" value="GFT86258.1"/>
    <property type="molecule type" value="Genomic_DNA"/>
</dbReference>
<accession>A0A8X6PUL0</accession>
<gene>
    <name evidence="2" type="ORF">NPIL_540081</name>
</gene>
<keyword evidence="1" id="KW-0732">Signal</keyword>
<feature type="chain" id="PRO_5036461078" evidence="1">
    <location>
        <begin position="24"/>
        <end position="83"/>
    </location>
</feature>
<protein>
    <submittedName>
        <fullName evidence="2">Uncharacterized protein</fullName>
    </submittedName>
</protein>
<dbReference type="AlphaFoldDB" id="A0A8X6PUL0"/>
<name>A0A8X6PUL0_NEPPI</name>